<sequence length="224" mass="24721">MQTNTKILAQEFEYLAPKTIDEALDLLDKYKDKNIKILTGGTDLLVKIKTIDLKVDYLINIKNISELNFVDTTDGLRIGAVTPLSHIIREEKVKIKYSALYEGIMSMAAPAIRNMGTMAGNLGNASPAADTIPPLVAYGAEVKLQSKRGERTVLVEDFIIGVGETIMKPDELITEIIIPQINKNTGSAFLKKSRVKADLSKINFAIYLEREGNICKDCKIVFGS</sequence>
<comment type="caution">
    <text evidence="2">The sequence shown here is derived from an EMBL/GenBank/DDBJ whole genome shotgun (WGS) entry which is preliminary data.</text>
</comment>
<dbReference type="GO" id="GO:0071949">
    <property type="term" value="F:FAD binding"/>
    <property type="evidence" value="ECO:0007669"/>
    <property type="project" value="InterPro"/>
</dbReference>
<feature type="domain" description="FAD-binding PCMH-type" evidence="1">
    <location>
        <begin position="7"/>
        <end position="183"/>
    </location>
</feature>
<dbReference type="Gene3D" id="3.30.465.10">
    <property type="match status" value="1"/>
</dbReference>
<feature type="non-terminal residue" evidence="2">
    <location>
        <position position="224"/>
    </location>
</feature>
<dbReference type="EMBL" id="BARU01017146">
    <property type="protein sequence ID" value="GAH56881.1"/>
    <property type="molecule type" value="Genomic_DNA"/>
</dbReference>
<dbReference type="SUPFAM" id="SSF56176">
    <property type="entry name" value="FAD-binding/transporter-associated domain-like"/>
    <property type="match status" value="1"/>
</dbReference>
<accession>X1GG43</accession>
<name>X1GG43_9ZZZZ</name>
<dbReference type="PANTHER" id="PTHR42659">
    <property type="entry name" value="XANTHINE DEHYDROGENASE SUBUNIT C-RELATED"/>
    <property type="match status" value="1"/>
</dbReference>
<evidence type="ECO:0000313" key="2">
    <source>
        <dbReference type="EMBL" id="GAH56881.1"/>
    </source>
</evidence>
<protein>
    <recommendedName>
        <fullName evidence="1">FAD-binding PCMH-type domain-containing protein</fullName>
    </recommendedName>
</protein>
<reference evidence="2" key="1">
    <citation type="journal article" date="2014" name="Front. Microbiol.">
        <title>High frequency of phylogenetically diverse reductive dehalogenase-homologous genes in deep subseafloor sedimentary metagenomes.</title>
        <authorList>
            <person name="Kawai M."/>
            <person name="Futagami T."/>
            <person name="Toyoda A."/>
            <person name="Takaki Y."/>
            <person name="Nishi S."/>
            <person name="Hori S."/>
            <person name="Arai W."/>
            <person name="Tsubouchi T."/>
            <person name="Morono Y."/>
            <person name="Uchiyama I."/>
            <person name="Ito T."/>
            <person name="Fujiyama A."/>
            <person name="Inagaki F."/>
            <person name="Takami H."/>
        </authorList>
    </citation>
    <scope>NUCLEOTIDE SEQUENCE</scope>
    <source>
        <strain evidence="2">Expedition CK06-06</strain>
    </source>
</reference>
<dbReference type="PANTHER" id="PTHR42659:SF9">
    <property type="entry name" value="XANTHINE DEHYDROGENASE FAD-BINDING SUBUNIT XDHB-RELATED"/>
    <property type="match status" value="1"/>
</dbReference>
<dbReference type="InterPro" id="IPR051312">
    <property type="entry name" value="Diverse_Substr_Oxidored"/>
</dbReference>
<dbReference type="AlphaFoldDB" id="X1GG43"/>
<dbReference type="InterPro" id="IPR016166">
    <property type="entry name" value="FAD-bd_PCMH"/>
</dbReference>
<dbReference type="GO" id="GO:0016491">
    <property type="term" value="F:oxidoreductase activity"/>
    <property type="evidence" value="ECO:0007669"/>
    <property type="project" value="InterPro"/>
</dbReference>
<organism evidence="2">
    <name type="scientific">marine sediment metagenome</name>
    <dbReference type="NCBI Taxonomy" id="412755"/>
    <lineage>
        <taxon>unclassified sequences</taxon>
        <taxon>metagenomes</taxon>
        <taxon>ecological metagenomes</taxon>
    </lineage>
</organism>
<dbReference type="Gene3D" id="3.30.43.10">
    <property type="entry name" value="Uridine Diphospho-n-acetylenolpyruvylglucosamine Reductase, domain 2"/>
    <property type="match status" value="1"/>
</dbReference>
<dbReference type="InterPro" id="IPR002346">
    <property type="entry name" value="Mopterin_DH_FAD-bd"/>
</dbReference>
<proteinExistence type="predicted"/>
<dbReference type="InterPro" id="IPR016169">
    <property type="entry name" value="FAD-bd_PCMH_sub2"/>
</dbReference>
<dbReference type="Pfam" id="PF00941">
    <property type="entry name" value="FAD_binding_5"/>
    <property type="match status" value="1"/>
</dbReference>
<evidence type="ECO:0000259" key="1">
    <source>
        <dbReference type="PROSITE" id="PS51387"/>
    </source>
</evidence>
<dbReference type="PROSITE" id="PS51387">
    <property type="entry name" value="FAD_PCMH"/>
    <property type="match status" value="1"/>
</dbReference>
<gene>
    <name evidence="2" type="ORF">S03H2_28458</name>
</gene>
<dbReference type="InterPro" id="IPR036318">
    <property type="entry name" value="FAD-bd_PCMH-like_sf"/>
</dbReference>
<dbReference type="InterPro" id="IPR016167">
    <property type="entry name" value="FAD-bd_PCMH_sub1"/>
</dbReference>